<evidence type="ECO:0000313" key="2">
    <source>
        <dbReference type="EMBL" id="KAK7504890.1"/>
    </source>
</evidence>
<dbReference type="InterPro" id="IPR000863">
    <property type="entry name" value="Sulfotransferase_dom"/>
</dbReference>
<gene>
    <name evidence="2" type="ORF">BaRGS_00003918</name>
</gene>
<dbReference type="PANTHER" id="PTHR15723:SF0">
    <property type="entry name" value="CARBOHYDRATE SULFOTRANSFERASE 15"/>
    <property type="match status" value="1"/>
</dbReference>
<sequence>MAPPRSKRVRFATVVLLTVLLPLCIWRLIKTPTNAAFRSSLSSGTMVHQGVFKKDPDFKTYSKVAADTSSSLKESTYPQPFSISRFIKDGKDFPDLCKGPVGLPKARPVKKLDLTTFGPFEFLDNYRNPCWYTDDSTPELQCLPYFYQAGFPKCGSTYLYQLLCKHPDVAFTKKEPHWLTRIRFRNPSAGIKPYLSRYTKPLQRNPRKTSLVVGDASASTLFENKLWYLFPGNGNCSEPRILTVDYIRHLNPGVKTIVILRNPTSRLFSQYKYYKLQIKGLKSNREEFHEWAKEQVKLITDCFNEFGIRRCAYNATFTRQESCRAIIGIYYVYIQDWLLRFPRDQIYIVRLDDLSVNVTGEMTKIFAFLELVSAKRANVGTLSQTFGPILPATKSLLDDFYRPFNRRLAQLLGDEHFSWEDH</sequence>
<keyword evidence="3" id="KW-1185">Reference proteome</keyword>
<protein>
    <recommendedName>
        <fullName evidence="1">Sulfotransferase domain-containing protein</fullName>
    </recommendedName>
</protein>
<dbReference type="Gene3D" id="3.40.50.300">
    <property type="entry name" value="P-loop containing nucleotide triphosphate hydrolases"/>
    <property type="match status" value="1"/>
</dbReference>
<dbReference type="SUPFAM" id="SSF52540">
    <property type="entry name" value="P-loop containing nucleoside triphosphate hydrolases"/>
    <property type="match status" value="1"/>
</dbReference>
<accession>A0ABD0LZ64</accession>
<dbReference type="Proteomes" id="UP001519460">
    <property type="component" value="Unassembled WGS sequence"/>
</dbReference>
<comment type="caution">
    <text evidence="2">The sequence shown here is derived from an EMBL/GenBank/DDBJ whole genome shotgun (WGS) entry which is preliminary data.</text>
</comment>
<proteinExistence type="predicted"/>
<evidence type="ECO:0000313" key="3">
    <source>
        <dbReference type="Proteomes" id="UP001519460"/>
    </source>
</evidence>
<dbReference type="InterPro" id="IPR027417">
    <property type="entry name" value="P-loop_NTPase"/>
</dbReference>
<reference evidence="2 3" key="1">
    <citation type="journal article" date="2023" name="Sci. Data">
        <title>Genome assembly of the Korean intertidal mud-creeper Batillaria attramentaria.</title>
        <authorList>
            <person name="Patra A.K."/>
            <person name="Ho P.T."/>
            <person name="Jun S."/>
            <person name="Lee S.J."/>
            <person name="Kim Y."/>
            <person name="Won Y.J."/>
        </authorList>
    </citation>
    <scope>NUCLEOTIDE SEQUENCE [LARGE SCALE GENOMIC DNA]</scope>
    <source>
        <strain evidence="2">Wonlab-2016</strain>
    </source>
</reference>
<dbReference type="Pfam" id="PF00685">
    <property type="entry name" value="Sulfotransfer_1"/>
    <property type="match status" value="1"/>
</dbReference>
<organism evidence="2 3">
    <name type="scientific">Batillaria attramentaria</name>
    <dbReference type="NCBI Taxonomy" id="370345"/>
    <lineage>
        <taxon>Eukaryota</taxon>
        <taxon>Metazoa</taxon>
        <taxon>Spiralia</taxon>
        <taxon>Lophotrochozoa</taxon>
        <taxon>Mollusca</taxon>
        <taxon>Gastropoda</taxon>
        <taxon>Caenogastropoda</taxon>
        <taxon>Sorbeoconcha</taxon>
        <taxon>Cerithioidea</taxon>
        <taxon>Batillariidae</taxon>
        <taxon>Batillaria</taxon>
    </lineage>
</organism>
<dbReference type="EMBL" id="JACVVK020000013">
    <property type="protein sequence ID" value="KAK7504890.1"/>
    <property type="molecule type" value="Genomic_DNA"/>
</dbReference>
<feature type="domain" description="Sulfotransferase" evidence="1">
    <location>
        <begin position="149"/>
        <end position="372"/>
    </location>
</feature>
<dbReference type="PANTHER" id="PTHR15723">
    <property type="entry name" value="CARBOHYDRATE SULFOTRANSFERASE 15"/>
    <property type="match status" value="1"/>
</dbReference>
<name>A0ABD0LZ64_9CAEN</name>
<evidence type="ECO:0000259" key="1">
    <source>
        <dbReference type="Pfam" id="PF00685"/>
    </source>
</evidence>
<dbReference type="AlphaFoldDB" id="A0ABD0LZ64"/>
<dbReference type="InterPro" id="IPR052654">
    <property type="entry name" value="CS_Sulfotransferase"/>
</dbReference>